<proteinExistence type="predicted"/>
<dbReference type="EMBL" id="JN885998">
    <property type="protein sequence ID" value="AEX62770.1"/>
    <property type="molecule type" value="Genomic_DNA"/>
</dbReference>
<name>H2EEE7_9VIRU</name>
<evidence type="ECO:0000313" key="1">
    <source>
        <dbReference type="EMBL" id="AEX62770.1"/>
    </source>
</evidence>
<reference evidence="1" key="1">
    <citation type="submission" date="2011-10" db="EMBL/GenBank/DDBJ databases">
        <title>Provirophages and transpovirons: unique mobilome of giant viruses.</title>
        <authorList>
            <person name="Desnues C."/>
            <person name="LaScola B."/>
            <person name="Yutin N."/>
            <person name="Fournous G."/>
            <person name="Koonin E."/>
            <person name="Raoult D."/>
        </authorList>
    </citation>
    <scope>NUCLEOTIDE SEQUENCE</scope>
    <source>
        <strain evidence="1">Mv13-mv</strain>
    </source>
</reference>
<protein>
    <submittedName>
        <fullName evidence="1">Uncharacterized protein</fullName>
    </submittedName>
</protein>
<accession>H2EEE7</accession>
<gene>
    <name evidence="1" type="ORF">mv_R565</name>
</gene>
<sequence>MSYFTHHEIDVNNNQKKVVNQSQMYDSDANFKSKPVKKKPMNNFERYERKYNKLLRYENNMNDEN</sequence>
<organism evidence="1">
    <name type="scientific">Moumouvirus sp. 'Monve'</name>
    <dbReference type="NCBI Taxonomy" id="1128131"/>
    <lineage>
        <taxon>Viruses</taxon>
        <taxon>Varidnaviria</taxon>
        <taxon>Bamfordvirae</taxon>
        <taxon>Nucleocytoviricota</taxon>
        <taxon>Megaviricetes</taxon>
        <taxon>Imitervirales</taxon>
        <taxon>Mimiviridae</taxon>
        <taxon>Megamimivirinae</taxon>
        <taxon>Moumouvirus</taxon>
    </lineage>
</organism>